<comment type="caution">
    <text evidence="1">The sequence shown here is derived from an EMBL/GenBank/DDBJ whole genome shotgun (WGS) entry which is preliminary data.</text>
</comment>
<reference evidence="1" key="1">
    <citation type="submission" date="2020-11" db="EMBL/GenBank/DDBJ databases">
        <title>Nocardia NEAU-351.nov., a novel actinomycete isolated from the cow dung.</title>
        <authorList>
            <person name="Zhang X."/>
        </authorList>
    </citation>
    <scope>NUCLEOTIDE SEQUENCE</scope>
    <source>
        <strain evidence="1">NEAU-351</strain>
    </source>
</reference>
<dbReference type="Proteomes" id="UP000655751">
    <property type="component" value="Unassembled WGS sequence"/>
</dbReference>
<dbReference type="AlphaFoldDB" id="A0A931IKB2"/>
<proteinExistence type="predicted"/>
<evidence type="ECO:0000313" key="1">
    <source>
        <dbReference type="EMBL" id="MBH0781592.1"/>
    </source>
</evidence>
<protein>
    <submittedName>
        <fullName evidence="1">Uncharacterized protein</fullName>
    </submittedName>
</protein>
<keyword evidence="2" id="KW-1185">Reference proteome</keyword>
<gene>
    <name evidence="1" type="ORF">IT779_35505</name>
</gene>
<organism evidence="1 2">
    <name type="scientific">Nocardia bovistercoris</name>
    <dbReference type="NCBI Taxonomy" id="2785916"/>
    <lineage>
        <taxon>Bacteria</taxon>
        <taxon>Bacillati</taxon>
        <taxon>Actinomycetota</taxon>
        <taxon>Actinomycetes</taxon>
        <taxon>Mycobacteriales</taxon>
        <taxon>Nocardiaceae</taxon>
        <taxon>Nocardia</taxon>
    </lineage>
</organism>
<dbReference type="RefSeq" id="WP_196153874.1">
    <property type="nucleotide sequence ID" value="NZ_JADMLG010000026.1"/>
</dbReference>
<dbReference type="EMBL" id="JADMLG010000026">
    <property type="protein sequence ID" value="MBH0781592.1"/>
    <property type="molecule type" value="Genomic_DNA"/>
</dbReference>
<accession>A0A931IKB2</accession>
<name>A0A931IKB2_9NOCA</name>
<sequence>MADDLPGFAIVVTDSCADAAAEVFGVGDRERAREWVLRVVAEEGEVAEALPPIFGQRDESGWYLVAENLLALPLASEVDRGGHRRWVATDCYGSSRQHVIDPYALTGAELIEQIAVTVQAVERFQRYGGGDSDPVVARRQLVDVLALSARADRTAPDWWRSPTAAEFYLSAGQDDSMCLPCRACDGVRPYTATTFMHRAADLFALRGIELGTRCRADPLRFPPGGPAEQRLFRLLAKDSRLSWHKPDHVPAEDRAEWWVSITPGLAASVAWEPHDPARPLVVLGLWDVRPRWRKLLGR</sequence>
<evidence type="ECO:0000313" key="2">
    <source>
        <dbReference type="Proteomes" id="UP000655751"/>
    </source>
</evidence>